<dbReference type="CDD" id="cd03811">
    <property type="entry name" value="GT4_GT28_WabH-like"/>
    <property type="match status" value="1"/>
</dbReference>
<dbReference type="Gene3D" id="3.40.50.2000">
    <property type="entry name" value="Glycogen Phosphorylase B"/>
    <property type="match status" value="2"/>
</dbReference>
<gene>
    <name evidence="2" type="ORF">B6S12_03605</name>
</gene>
<keyword evidence="3" id="KW-1185">Reference proteome</keyword>
<organism evidence="2 3">
    <name type="scientific">Helicobacter valdiviensis</name>
    <dbReference type="NCBI Taxonomy" id="1458358"/>
    <lineage>
        <taxon>Bacteria</taxon>
        <taxon>Pseudomonadati</taxon>
        <taxon>Campylobacterota</taxon>
        <taxon>Epsilonproteobacteria</taxon>
        <taxon>Campylobacterales</taxon>
        <taxon>Helicobacteraceae</taxon>
        <taxon>Helicobacter</taxon>
    </lineage>
</organism>
<dbReference type="EMBL" id="NBIU01000007">
    <property type="protein sequence ID" value="PZT48425.1"/>
    <property type="molecule type" value="Genomic_DNA"/>
</dbReference>
<accession>A0A2W6MV68</accession>
<reference evidence="2 3" key="1">
    <citation type="submission" date="2017-03" db="EMBL/GenBank/DDBJ databases">
        <title>Genomic and clinical evidence uncovers the enterohepatic species Helicobacter valdiviensis as a potential human intestinal pathogen.</title>
        <authorList>
            <person name="Fresia P."/>
            <person name="Jara R."/>
            <person name="Sierra R."/>
            <person name="Ferres I."/>
            <person name="Greif G."/>
            <person name="Iraola G."/>
            <person name="Collado L."/>
        </authorList>
    </citation>
    <scope>NUCLEOTIDE SEQUENCE [LARGE SCALE GENOMIC DNA]</scope>
    <source>
        <strain evidence="2 3">WBE14</strain>
    </source>
</reference>
<evidence type="ECO:0000313" key="3">
    <source>
        <dbReference type="Proteomes" id="UP000249746"/>
    </source>
</evidence>
<evidence type="ECO:0000259" key="1">
    <source>
        <dbReference type="Pfam" id="PF00534"/>
    </source>
</evidence>
<comment type="caution">
    <text evidence="2">The sequence shown here is derived from an EMBL/GenBank/DDBJ whole genome shotgun (WGS) entry which is preliminary data.</text>
</comment>
<dbReference type="Pfam" id="PF00534">
    <property type="entry name" value="Glycos_transf_1"/>
    <property type="match status" value="1"/>
</dbReference>
<dbReference type="InterPro" id="IPR001296">
    <property type="entry name" value="Glyco_trans_1"/>
</dbReference>
<proteinExistence type="predicted"/>
<dbReference type="OrthoDB" id="1522162at2"/>
<evidence type="ECO:0000313" key="2">
    <source>
        <dbReference type="EMBL" id="PZT48425.1"/>
    </source>
</evidence>
<feature type="domain" description="Glycosyl transferase family 1" evidence="1">
    <location>
        <begin position="196"/>
        <end position="308"/>
    </location>
</feature>
<dbReference type="Proteomes" id="UP000249746">
    <property type="component" value="Unassembled WGS sequence"/>
</dbReference>
<keyword evidence="2" id="KW-0808">Transferase</keyword>
<dbReference type="PANTHER" id="PTHR12526">
    <property type="entry name" value="GLYCOSYLTRANSFERASE"/>
    <property type="match status" value="1"/>
</dbReference>
<sequence length="382" mass="43556">MKLTILLYSLGAGGAERITSLLLEELCKEYEITLVLLEDILHYPLPKEVKKIILGKNKMQENGIKKLLKIPFLAYKYSKILKDSTHSLSLMNRPNYINILASFLAKKPKIFISERSFPSEQYGYKNLNSKINKFLIKTLYPFAYKISANSPQTLQDLQENFKIHEKKLTFLPNLFNLTKIEQLSKENTQEKNLVLQKKKEGKFIFLNIGRLDCGKNHALLIESFSKLKQKDKAHLFIIGAGELKNKLEEQISTLGLKNHISLLGALKNPYAPLSCADCFVFASNHEGFPNVLVESLALGVPIITTDCAPKMILECKEDFLQSSKISKCGITVPLGDTLQMYMAMDKVMQEPLFIQENIKESAKRFSLPHLLPLYKQWLEINL</sequence>
<dbReference type="SUPFAM" id="SSF53756">
    <property type="entry name" value="UDP-Glycosyltransferase/glycogen phosphorylase"/>
    <property type="match status" value="1"/>
</dbReference>
<dbReference type="RefSeq" id="WP_111229454.1">
    <property type="nucleotide sequence ID" value="NZ_NBIU01000007.1"/>
</dbReference>
<dbReference type="GO" id="GO:0016757">
    <property type="term" value="F:glycosyltransferase activity"/>
    <property type="evidence" value="ECO:0007669"/>
    <property type="project" value="InterPro"/>
</dbReference>
<protein>
    <submittedName>
        <fullName evidence="2">Glycosyl transferase</fullName>
    </submittedName>
</protein>
<name>A0A2W6MV68_9HELI</name>
<dbReference type="AlphaFoldDB" id="A0A2W6MV68"/>